<dbReference type="AlphaFoldDB" id="A0A0D8BMP8"/>
<dbReference type="Gene3D" id="3.40.50.720">
    <property type="entry name" value="NAD(P)-binding Rossmann-like Domain"/>
    <property type="match status" value="1"/>
</dbReference>
<dbReference type="InterPro" id="IPR057326">
    <property type="entry name" value="KR_dom"/>
</dbReference>
<gene>
    <name evidence="4" type="ORF">FF36_00402</name>
</gene>
<dbReference type="SMART" id="SM00822">
    <property type="entry name" value="PKS_KR"/>
    <property type="match status" value="1"/>
</dbReference>
<dbReference type="InterPro" id="IPR036291">
    <property type="entry name" value="NAD(P)-bd_dom_sf"/>
</dbReference>
<keyword evidence="2" id="KW-0560">Oxidoreductase</keyword>
<dbReference type="InterPro" id="IPR002347">
    <property type="entry name" value="SDR_fam"/>
</dbReference>
<dbReference type="GO" id="GO:0016491">
    <property type="term" value="F:oxidoreductase activity"/>
    <property type="evidence" value="ECO:0007669"/>
    <property type="project" value="UniProtKB-KW"/>
</dbReference>
<evidence type="ECO:0000259" key="3">
    <source>
        <dbReference type="SMART" id="SM00822"/>
    </source>
</evidence>
<dbReference type="PANTHER" id="PTHR43669:SF3">
    <property type="entry name" value="ALCOHOL DEHYDROGENASE, PUTATIVE (AFU_ORTHOLOGUE AFUA_3G03445)-RELATED"/>
    <property type="match status" value="1"/>
</dbReference>
<evidence type="ECO:0000256" key="2">
    <source>
        <dbReference type="ARBA" id="ARBA00023002"/>
    </source>
</evidence>
<dbReference type="OrthoDB" id="9808187at2"/>
<keyword evidence="5" id="KW-1185">Reference proteome</keyword>
<dbReference type="PATRIC" id="fig|1502723.3.peg.447"/>
<evidence type="ECO:0000313" key="5">
    <source>
        <dbReference type="Proteomes" id="UP000032545"/>
    </source>
</evidence>
<sequence>MADRLAGNVAIVTGAGRGVGAAYARALAAEGAKVVVNDLRGNADRTPTAAQSVVAGIEAAGGVAVAHHDSVADFDGARRLVETAVARFGRLDILIANAAIVRPRFLRDADERDFTDVLAVATHGTFHCLRHAVPHLIDAGGGTIIVTGDLVNDVHFPRNAAYRAAKAANAVLASYAAEELRPFGISVNAVNPGATATALHDDYVASLDDRAASFLAELRTRVAPTGGAPPAPAAPETVPPLGIYLCTEEGRRITGRAFQLNGTRIGLATTRTEISYLDADGPAGWSTDALAARLPAWLAGVRDTA</sequence>
<feature type="domain" description="Ketoreductase" evidence="3">
    <location>
        <begin position="8"/>
        <end position="193"/>
    </location>
</feature>
<dbReference type="Proteomes" id="UP000032545">
    <property type="component" value="Unassembled WGS sequence"/>
</dbReference>
<dbReference type="SUPFAM" id="SSF51735">
    <property type="entry name" value="NAD(P)-binding Rossmann-fold domains"/>
    <property type="match status" value="1"/>
</dbReference>
<dbReference type="PANTHER" id="PTHR43669">
    <property type="entry name" value="5-KETO-D-GLUCONATE 5-REDUCTASE"/>
    <property type="match status" value="1"/>
</dbReference>
<protein>
    <recommendedName>
        <fullName evidence="3">Ketoreductase domain-containing protein</fullName>
    </recommendedName>
</protein>
<dbReference type="RefSeq" id="WP_052680898.1">
    <property type="nucleotide sequence ID" value="NZ_JYFN01000002.1"/>
</dbReference>
<organism evidence="4 5">
    <name type="scientific">Frankia torreyi</name>
    <dbReference type="NCBI Taxonomy" id="1856"/>
    <lineage>
        <taxon>Bacteria</taxon>
        <taxon>Bacillati</taxon>
        <taxon>Actinomycetota</taxon>
        <taxon>Actinomycetes</taxon>
        <taxon>Frankiales</taxon>
        <taxon>Frankiaceae</taxon>
        <taxon>Frankia</taxon>
    </lineage>
</organism>
<dbReference type="EMBL" id="JYFN01000002">
    <property type="protein sequence ID" value="KJE25269.1"/>
    <property type="molecule type" value="Genomic_DNA"/>
</dbReference>
<reference evidence="5" key="1">
    <citation type="submission" date="2015-02" db="EMBL/GenBank/DDBJ databases">
        <title>Draft Genome of Frankia sp. CpI1-S.</title>
        <authorList>
            <person name="Oshone R.T."/>
            <person name="Ngom M."/>
            <person name="Ghodhbane-Gtari F."/>
            <person name="Gtari M."/>
            <person name="Morris K."/>
            <person name="Thomas K."/>
            <person name="Sen A."/>
            <person name="Tisa L.S."/>
        </authorList>
    </citation>
    <scope>NUCLEOTIDE SEQUENCE [LARGE SCALE GENOMIC DNA]</scope>
    <source>
        <strain evidence="5">CpI1-S</strain>
    </source>
</reference>
<dbReference type="Pfam" id="PF00106">
    <property type="entry name" value="adh_short"/>
    <property type="match status" value="1"/>
</dbReference>
<proteinExistence type="inferred from homology"/>
<evidence type="ECO:0000256" key="1">
    <source>
        <dbReference type="ARBA" id="ARBA00006484"/>
    </source>
</evidence>
<evidence type="ECO:0000313" key="4">
    <source>
        <dbReference type="EMBL" id="KJE25269.1"/>
    </source>
</evidence>
<comment type="similarity">
    <text evidence="1">Belongs to the short-chain dehydrogenases/reductases (SDR) family.</text>
</comment>
<dbReference type="PRINTS" id="PR00081">
    <property type="entry name" value="GDHRDH"/>
</dbReference>
<name>A0A0D8BMP8_9ACTN</name>
<dbReference type="FunFam" id="3.40.50.720:FF:000084">
    <property type="entry name" value="Short-chain dehydrogenase reductase"/>
    <property type="match status" value="1"/>
</dbReference>
<reference evidence="4 5" key="2">
    <citation type="journal article" date="2016" name="Genome Announc.">
        <title>Permanent Draft Genome Sequences for Two Variants of Frankia sp. Strain CpI1, the First Frankia Strain Isolated from Root Nodules of Comptonia peregrina.</title>
        <authorList>
            <person name="Oshone R."/>
            <person name="Hurst S.G.IV."/>
            <person name="Abebe-Akele F."/>
            <person name="Simpson S."/>
            <person name="Morris K."/>
            <person name="Thomas W.K."/>
            <person name="Tisa L.S."/>
        </authorList>
    </citation>
    <scope>NUCLEOTIDE SEQUENCE [LARGE SCALE GENOMIC DNA]</scope>
    <source>
        <strain evidence="5">CpI1-S</strain>
    </source>
</reference>
<comment type="caution">
    <text evidence="4">The sequence shown here is derived from an EMBL/GenBank/DDBJ whole genome shotgun (WGS) entry which is preliminary data.</text>
</comment>
<accession>A0A0D8BMP8</accession>